<organism evidence="4 5">
    <name type="scientific">Oreochromis aureus</name>
    <name type="common">Israeli tilapia</name>
    <name type="synonym">Chromis aureus</name>
    <dbReference type="NCBI Taxonomy" id="47969"/>
    <lineage>
        <taxon>Eukaryota</taxon>
        <taxon>Metazoa</taxon>
        <taxon>Chordata</taxon>
        <taxon>Craniata</taxon>
        <taxon>Vertebrata</taxon>
        <taxon>Euteleostomi</taxon>
        <taxon>Actinopterygii</taxon>
        <taxon>Neopterygii</taxon>
        <taxon>Teleostei</taxon>
        <taxon>Neoteleostei</taxon>
        <taxon>Acanthomorphata</taxon>
        <taxon>Ovalentaria</taxon>
        <taxon>Cichlomorphae</taxon>
        <taxon>Cichliformes</taxon>
        <taxon>Cichlidae</taxon>
        <taxon>African cichlids</taxon>
        <taxon>Pseudocrenilabrinae</taxon>
        <taxon>Oreochromini</taxon>
        <taxon>Oreochromis</taxon>
    </lineage>
</organism>
<dbReference type="AlphaFoldDB" id="A0AAZ1XZ50"/>
<dbReference type="InterPro" id="IPR044925">
    <property type="entry name" value="His-Me_finger_sf"/>
</dbReference>
<dbReference type="GO" id="GO:0003676">
    <property type="term" value="F:nucleic acid binding"/>
    <property type="evidence" value="ECO:0007669"/>
    <property type="project" value="InterPro"/>
</dbReference>
<feature type="domain" description="ENPP1-3/EXOG-like endonuclease/phosphodiesterase" evidence="2">
    <location>
        <begin position="94"/>
        <end position="334"/>
    </location>
</feature>
<evidence type="ECO:0000256" key="1">
    <source>
        <dbReference type="SAM" id="MobiDB-lite"/>
    </source>
</evidence>
<evidence type="ECO:0000259" key="3">
    <source>
        <dbReference type="SMART" id="SM00892"/>
    </source>
</evidence>
<dbReference type="InterPro" id="IPR001604">
    <property type="entry name" value="Endo_G_ENPP1-like_dom"/>
</dbReference>
<protein>
    <submittedName>
        <fullName evidence="4">Uncharacterized protein</fullName>
    </submittedName>
</protein>
<reference evidence="4" key="3">
    <citation type="submission" date="2025-09" db="UniProtKB">
        <authorList>
            <consortium name="Ensembl"/>
        </authorList>
    </citation>
    <scope>IDENTIFICATION</scope>
</reference>
<dbReference type="Proteomes" id="UP000472276">
    <property type="component" value="Unassembled WGS sequence"/>
</dbReference>
<feature type="domain" description="DNA/RNA non-specific endonuclease/pyrophosphatase/phosphodiesterase" evidence="3">
    <location>
        <begin position="93"/>
        <end position="334"/>
    </location>
</feature>
<accession>A0AAZ1XZ50</accession>
<dbReference type="GO" id="GO:0016787">
    <property type="term" value="F:hydrolase activity"/>
    <property type="evidence" value="ECO:0007669"/>
    <property type="project" value="InterPro"/>
</dbReference>
<dbReference type="SMART" id="SM00892">
    <property type="entry name" value="Endonuclease_NS"/>
    <property type="match status" value="1"/>
</dbReference>
<dbReference type="InterPro" id="IPR020821">
    <property type="entry name" value="ENPP1-3/EXOG-like_nuc-like"/>
</dbReference>
<evidence type="ECO:0000313" key="4">
    <source>
        <dbReference type="Ensembl" id="ENSOABP00000072825.1"/>
    </source>
</evidence>
<evidence type="ECO:0000259" key="2">
    <source>
        <dbReference type="SMART" id="SM00477"/>
    </source>
</evidence>
<reference evidence="4" key="2">
    <citation type="submission" date="2025-08" db="UniProtKB">
        <authorList>
            <consortium name="Ensembl"/>
        </authorList>
    </citation>
    <scope>IDENTIFICATION</scope>
</reference>
<reference evidence="5" key="1">
    <citation type="submission" date="2020-03" db="EMBL/GenBank/DDBJ databases">
        <title>Evolution of repeat sequences and sex chromosomes of tilapia species revealed by chromosome-level genomes.</title>
        <authorList>
            <person name="Xu L."/>
            <person name="Tao W."/>
            <person name="Wang D."/>
            <person name="Zhou Q."/>
        </authorList>
    </citation>
    <scope>NUCLEOTIDE SEQUENCE [LARGE SCALE GENOMIC DNA]</scope>
    <source>
        <strain evidence="5">Israel</strain>
    </source>
</reference>
<keyword evidence="5" id="KW-1185">Reference proteome</keyword>
<dbReference type="Pfam" id="PF01223">
    <property type="entry name" value="Endonuclease_NS"/>
    <property type="match status" value="1"/>
</dbReference>
<dbReference type="PANTHER" id="PTHR21472">
    <property type="entry name" value="ENDONUCLEASE DOMAIN-CONTAINING 1 PROTEIN ENDOD1"/>
    <property type="match status" value="1"/>
</dbReference>
<dbReference type="GO" id="GO:0046872">
    <property type="term" value="F:metal ion binding"/>
    <property type="evidence" value="ECO:0007669"/>
    <property type="project" value="InterPro"/>
</dbReference>
<dbReference type="PANTHER" id="PTHR21472:SF15">
    <property type="entry name" value="ENDONUCLEASE DOMAIN-CONTAINING 1 PROTEIN-RELATED"/>
    <property type="match status" value="1"/>
</dbReference>
<dbReference type="KEGG" id="oau:120437656"/>
<dbReference type="RefSeq" id="XP_039464116.1">
    <property type="nucleotide sequence ID" value="XM_039608182.1"/>
</dbReference>
<dbReference type="SUPFAM" id="SSF54060">
    <property type="entry name" value="His-Me finger endonucleases"/>
    <property type="match status" value="1"/>
</dbReference>
<dbReference type="Gene3D" id="3.40.570.10">
    <property type="entry name" value="Extracellular Endonuclease, subunit A"/>
    <property type="match status" value="1"/>
</dbReference>
<dbReference type="SMART" id="SM00477">
    <property type="entry name" value="NUC"/>
    <property type="match status" value="1"/>
</dbReference>
<feature type="region of interest" description="Disordered" evidence="1">
    <location>
        <begin position="240"/>
        <end position="269"/>
    </location>
</feature>
<dbReference type="Ensembl" id="ENSOABT00000062426.1">
    <property type="protein sequence ID" value="ENSOABP00000072825.1"/>
    <property type="gene ID" value="ENSOABG00000038980.1"/>
</dbReference>
<evidence type="ECO:0000313" key="5">
    <source>
        <dbReference type="Proteomes" id="UP000472276"/>
    </source>
</evidence>
<sequence>MSSGAVVSTIRTNVVTFVLLVPTSQGSLMMPHLLPLAILLLSIIPTETKVVASVKECNKFFLDKTPPYIPGILEGGNILDQNRYKVICQTFSNTRTFVTLYDTKNKIPVFSAAKYRGRPGGKRPKINWMIEPQLEKPADDDNMRQADNNIIYKNQAVNTDYKPYNQQGFDRGHLFPSSYGSDPTEKSSTFTLTNAVPQKSRFNRVRWRNMENCVKKFLDTNCINDNNRMAFVVIGAKPRRSASSESKSSDNKSSDSESSESKSSGSESSLLKKNKIHIPSVLWSAFCCYSSSQKKWVAGAHWSKNRDDCPIHLRTLEDLEKKLSIEAFPGKKCSKHTTLTQVYSKYALKSKRRNVVVSHKVPRKHVGKKKVSWAKKRKILNINPAFQKKKPT</sequence>
<dbReference type="InterPro" id="IPR039015">
    <property type="entry name" value="ENDOD1"/>
</dbReference>
<proteinExistence type="predicted"/>
<gene>
    <name evidence="4" type="primary">LOC120437656</name>
</gene>
<dbReference type="InterPro" id="IPR044929">
    <property type="entry name" value="DNA/RNA_non-sp_Endonuclease_sf"/>
</dbReference>
<dbReference type="GeneID" id="120437656"/>
<name>A0AAZ1XZ50_OREAU</name>